<comment type="similarity">
    <text evidence="4">Belongs to the TonB-dependent receptor family.</text>
</comment>
<evidence type="ECO:0000256" key="3">
    <source>
        <dbReference type="ARBA" id="ARBA00023237"/>
    </source>
</evidence>
<dbReference type="InterPro" id="IPR010104">
    <property type="entry name" value="TonB_rcpt_bac"/>
</dbReference>
<evidence type="ECO:0000259" key="6">
    <source>
        <dbReference type="Pfam" id="PF07715"/>
    </source>
</evidence>
<comment type="subcellular location">
    <subcellularLocation>
        <location evidence="1 4">Cell outer membrane</location>
    </subcellularLocation>
</comment>
<dbReference type="InterPro" id="IPR036942">
    <property type="entry name" value="Beta-barrel_TonB_sf"/>
</dbReference>
<dbReference type="PANTHER" id="PTHR40980">
    <property type="entry name" value="PLUG DOMAIN-CONTAINING PROTEIN"/>
    <property type="match status" value="1"/>
</dbReference>
<keyword evidence="8" id="KW-1185">Reference proteome</keyword>
<dbReference type="Pfam" id="PF00593">
    <property type="entry name" value="TonB_dep_Rec_b-barrel"/>
    <property type="match status" value="1"/>
</dbReference>
<dbReference type="SUPFAM" id="SSF56935">
    <property type="entry name" value="Porins"/>
    <property type="match status" value="1"/>
</dbReference>
<proteinExistence type="inferred from homology"/>
<dbReference type="NCBIfam" id="TIGR01782">
    <property type="entry name" value="TonB-Xanth-Caul"/>
    <property type="match status" value="1"/>
</dbReference>
<dbReference type="AlphaFoldDB" id="A0A2S7K2C8"/>
<reference evidence="7 8" key="1">
    <citation type="submission" date="2017-12" db="EMBL/GenBank/DDBJ databases">
        <authorList>
            <person name="Hurst M.R.H."/>
        </authorList>
    </citation>
    <scope>NUCLEOTIDE SEQUENCE [LARGE SCALE GENOMIC DNA]</scope>
    <source>
        <strain evidence="7 8">SY-3-19</strain>
    </source>
</reference>
<gene>
    <name evidence="7" type="ORF">CW354_16035</name>
</gene>
<keyword evidence="7" id="KW-0675">Receptor</keyword>
<feature type="domain" description="TonB-dependent receptor-like beta-barrel" evidence="5">
    <location>
        <begin position="380"/>
        <end position="903"/>
    </location>
</feature>
<dbReference type="Proteomes" id="UP000239504">
    <property type="component" value="Unassembled WGS sequence"/>
</dbReference>
<evidence type="ECO:0000256" key="1">
    <source>
        <dbReference type="ARBA" id="ARBA00004442"/>
    </source>
</evidence>
<sequence>MAGASAIATTAAAQDDLANSESHDVIVVTGIRSSLQTANERKRSADSLIDGIAAEDLGKFPDQNVAESLQRVTGVTINRVAGEGAEITVRGFGPEFNLVRLNDRTLATVTEERSFDFQILPSELIVGADVVKSPTSNMWGGSIGANVNLRTARPLDGSGLTLVGSAQARYQDLGGNWGPRLSGVYSQTFADDTFGLLVGATYEDRVIRTEESRNGEGEGLGNGWFLFDGPVGGPGTEVRQFRTPARTGQSFTEDDRRRISVLGTMQWRPSDRLEMTLDGLFVDFRRNANLQGIIAPLQFPTFDPANLVINENGTAVSFTKFFAPLDIRFETSDAESKTYALGWRGTYQASEAVSFNADVSWSLADATNTSVLISPGILDNNPVNNPLPGGTANPSFRVNTLNWENGDIPTWGVSFDLTDPTNARAHVTRHLADELRDEVLEVVLDGKIEIERGFIRSVQAGGFYSDRSKSDLPFNNGVAPNGQDGPLGGNIPGWVLPGSPFAALGLINTSGRRIQPPAELFSPVTIDDLLNQSDAEFPKDFLLIDVDGYCDWLRENTGNLNICTLQRRSEFRTGVDEAIYGAFVRLDLAGELRTMPFSANLGLRFEKTETTSSGPFAELISLVAQNPDGSSSELFVNTSPTEIIDAEKQYSNVLPSFNFAMELASNTIFRFAAAKVVSRPTLASIVPGQTFPSRNFENFPRIANNPDLDPYEAFQLDGSLEYYAENGNAFSISLFYKDIATFISQQTVLIDSGFDHPAFGDIIIRDQRPRNRPGGTVQGFELAALVNFDFLPGFLENFGVQANYTFVSSEDDAANAELADLPLAKVPDTGLEGFTPHSYNIVGFYEDERFRARIAWNWRDTFLEFRSGAEGIATHINAYGQLDAGFGFKVNNHFELTAEASNLLDANTIRFADIRERVLLNEFTGRRIFIGVRGTY</sequence>
<keyword evidence="2 4" id="KW-0472">Membrane</keyword>
<keyword evidence="3" id="KW-0998">Cell outer membrane</keyword>
<evidence type="ECO:0000313" key="7">
    <source>
        <dbReference type="EMBL" id="PQA86662.1"/>
    </source>
</evidence>
<dbReference type="Gene3D" id="2.40.170.20">
    <property type="entry name" value="TonB-dependent receptor, beta-barrel domain"/>
    <property type="match status" value="1"/>
</dbReference>
<dbReference type="PANTHER" id="PTHR40980:SF3">
    <property type="entry name" value="TONB-DEPENDENT RECEPTOR-LIKE BETA-BARREL DOMAIN-CONTAINING PROTEIN"/>
    <property type="match status" value="1"/>
</dbReference>
<dbReference type="InterPro" id="IPR037066">
    <property type="entry name" value="Plug_dom_sf"/>
</dbReference>
<dbReference type="Pfam" id="PF07715">
    <property type="entry name" value="Plug"/>
    <property type="match status" value="1"/>
</dbReference>
<dbReference type="InterPro" id="IPR012910">
    <property type="entry name" value="Plug_dom"/>
</dbReference>
<evidence type="ECO:0000256" key="4">
    <source>
        <dbReference type="RuleBase" id="RU003357"/>
    </source>
</evidence>
<evidence type="ECO:0000259" key="5">
    <source>
        <dbReference type="Pfam" id="PF00593"/>
    </source>
</evidence>
<accession>A0A2S7K2C8</accession>
<dbReference type="InterPro" id="IPR000531">
    <property type="entry name" value="Beta-barrel_TonB"/>
</dbReference>
<dbReference type="Gene3D" id="2.170.130.10">
    <property type="entry name" value="TonB-dependent receptor, plug domain"/>
    <property type="match status" value="1"/>
</dbReference>
<dbReference type="GO" id="GO:0009279">
    <property type="term" value="C:cell outer membrane"/>
    <property type="evidence" value="ECO:0007669"/>
    <property type="project" value="UniProtKB-SubCell"/>
</dbReference>
<comment type="caution">
    <text evidence="7">The sequence shown here is derived from an EMBL/GenBank/DDBJ whole genome shotgun (WGS) entry which is preliminary data.</text>
</comment>
<organism evidence="7 8">
    <name type="scientific">Hyphococcus luteus</name>
    <dbReference type="NCBI Taxonomy" id="2058213"/>
    <lineage>
        <taxon>Bacteria</taxon>
        <taxon>Pseudomonadati</taxon>
        <taxon>Pseudomonadota</taxon>
        <taxon>Alphaproteobacteria</taxon>
        <taxon>Parvularculales</taxon>
        <taxon>Parvularculaceae</taxon>
        <taxon>Hyphococcus</taxon>
    </lineage>
</organism>
<feature type="domain" description="TonB-dependent receptor plug" evidence="6">
    <location>
        <begin position="42"/>
        <end position="144"/>
    </location>
</feature>
<dbReference type="EMBL" id="PJCH01000013">
    <property type="protein sequence ID" value="PQA86662.1"/>
    <property type="molecule type" value="Genomic_DNA"/>
</dbReference>
<name>A0A2S7K2C8_9PROT</name>
<evidence type="ECO:0000313" key="8">
    <source>
        <dbReference type="Proteomes" id="UP000239504"/>
    </source>
</evidence>
<keyword evidence="4" id="KW-0798">TonB box</keyword>
<evidence type="ECO:0000256" key="2">
    <source>
        <dbReference type="ARBA" id="ARBA00023136"/>
    </source>
</evidence>
<protein>
    <submittedName>
        <fullName evidence="7">TonB-dependent receptor</fullName>
    </submittedName>
</protein>